<protein>
    <submittedName>
        <fullName evidence="1">Uncharacterized protein</fullName>
    </submittedName>
</protein>
<dbReference type="EMBL" id="BAABRL010000001">
    <property type="protein sequence ID" value="GAA5494095.1"/>
    <property type="molecule type" value="Genomic_DNA"/>
</dbReference>
<name>A0ABP9UWL6_9BACT</name>
<evidence type="ECO:0000313" key="2">
    <source>
        <dbReference type="Proteomes" id="UP001424741"/>
    </source>
</evidence>
<reference evidence="1 2" key="1">
    <citation type="submission" date="2024-02" db="EMBL/GenBank/DDBJ databases">
        <title>Rubritalea halochordaticola NBRC 107102.</title>
        <authorList>
            <person name="Ichikawa N."/>
            <person name="Katano-Makiyama Y."/>
            <person name="Hidaka K."/>
        </authorList>
    </citation>
    <scope>NUCLEOTIDE SEQUENCE [LARGE SCALE GENOMIC DNA]</scope>
    <source>
        <strain evidence="1 2">NBRC 107102</strain>
    </source>
</reference>
<accession>A0ABP9UWL6</accession>
<sequence>MEISESFRERVSKLKYARWAADLDEETLIVLCNFIGEFATRSYADDYGAHTYRERARIMKRFDPAWMRADVGLEVIYEIKNGLRFKDAEREMSERFDRGIIERSARASS</sequence>
<proteinExistence type="predicted"/>
<gene>
    <name evidence="1" type="ORF">Rhal01_00251</name>
</gene>
<keyword evidence="2" id="KW-1185">Reference proteome</keyword>
<organism evidence="1 2">
    <name type="scientific">Rubritalea halochordaticola</name>
    <dbReference type="NCBI Taxonomy" id="714537"/>
    <lineage>
        <taxon>Bacteria</taxon>
        <taxon>Pseudomonadati</taxon>
        <taxon>Verrucomicrobiota</taxon>
        <taxon>Verrucomicrobiia</taxon>
        <taxon>Verrucomicrobiales</taxon>
        <taxon>Rubritaleaceae</taxon>
        <taxon>Rubritalea</taxon>
    </lineage>
</organism>
<dbReference type="Proteomes" id="UP001424741">
    <property type="component" value="Unassembled WGS sequence"/>
</dbReference>
<dbReference type="RefSeq" id="WP_346187131.1">
    <property type="nucleotide sequence ID" value="NZ_BAABRL010000001.1"/>
</dbReference>
<evidence type="ECO:0000313" key="1">
    <source>
        <dbReference type="EMBL" id="GAA5494095.1"/>
    </source>
</evidence>
<comment type="caution">
    <text evidence="1">The sequence shown here is derived from an EMBL/GenBank/DDBJ whole genome shotgun (WGS) entry which is preliminary data.</text>
</comment>